<dbReference type="InterPro" id="IPR029063">
    <property type="entry name" value="SAM-dependent_MTases_sf"/>
</dbReference>
<proteinExistence type="inferred from homology"/>
<evidence type="ECO:0000256" key="2">
    <source>
        <dbReference type="ARBA" id="ARBA00022552"/>
    </source>
</evidence>
<evidence type="ECO:0000256" key="4">
    <source>
        <dbReference type="ARBA" id="ARBA00022679"/>
    </source>
</evidence>
<dbReference type="PIRSF" id="PIRSF004486">
    <property type="entry name" value="MraW"/>
    <property type="match status" value="1"/>
</dbReference>
<sequence length="306" mass="34586">MNSLPHRPVLFSEVLSLFEGRSLTFFVDGTIGAGGHAKGILEQHPELRHYIGFDQDEHARAIARQQLAPWSDKVRIVPNNFSSLSQLLEEANIDGVDGMLFDLGVSSMQLDEAMRGFSFSKEGPLDMRMDCSATLTAEEIINDWSEEKLGIILRDYGEVRPWRRLARLICHTRQSERLHTTKELAELVTQIIPKKHKKTHPATCVFQALRIAVNRELDVLHAILPEAIQRLNSGGRLAVISFHSLEDRLVKKAFRFAASDKWDTRGLGDGLFADKTPDVKLLTRRPIEATEEEVAENPRSRSAKMR</sequence>
<dbReference type="HAMAP" id="MF_01007">
    <property type="entry name" value="16SrRNA_methyltr_H"/>
    <property type="match status" value="1"/>
</dbReference>
<feature type="non-terminal residue" evidence="7">
    <location>
        <position position="306"/>
    </location>
</feature>
<dbReference type="Proteomes" id="UP000722121">
    <property type="component" value="Unassembled WGS sequence"/>
</dbReference>
<organism evidence="7 8">
    <name type="scientific">Simkania negevensis</name>
    <dbReference type="NCBI Taxonomy" id="83561"/>
    <lineage>
        <taxon>Bacteria</taxon>
        <taxon>Pseudomonadati</taxon>
        <taxon>Chlamydiota</taxon>
        <taxon>Chlamydiia</taxon>
        <taxon>Parachlamydiales</taxon>
        <taxon>Simkaniaceae</taxon>
        <taxon>Simkania</taxon>
    </lineage>
</organism>
<keyword evidence="8" id="KW-1185">Reference proteome</keyword>
<feature type="region of interest" description="Disordered" evidence="6">
    <location>
        <begin position="286"/>
        <end position="306"/>
    </location>
</feature>
<keyword evidence="3" id="KW-0489">Methyltransferase</keyword>
<name>A0ABS3AU99_9BACT</name>
<evidence type="ECO:0000256" key="1">
    <source>
        <dbReference type="ARBA" id="ARBA00010396"/>
    </source>
</evidence>
<evidence type="ECO:0000313" key="7">
    <source>
        <dbReference type="EMBL" id="MBN4067193.1"/>
    </source>
</evidence>
<dbReference type="Gene3D" id="1.10.150.170">
    <property type="entry name" value="Putative methyltransferase TM0872, insert domain"/>
    <property type="match status" value="1"/>
</dbReference>
<dbReference type="EMBL" id="JAFITR010000081">
    <property type="protein sequence ID" value="MBN4067193.1"/>
    <property type="molecule type" value="Genomic_DNA"/>
</dbReference>
<comment type="caution">
    <text evidence="7">The sequence shown here is derived from an EMBL/GenBank/DDBJ whole genome shotgun (WGS) entry which is preliminary data.</text>
</comment>
<protein>
    <submittedName>
        <fullName evidence="7">16S rRNA (Cytosine(1402)-N(4))-methyltransferase RsmH</fullName>
    </submittedName>
</protein>
<accession>A0ABS3AU99</accession>
<dbReference type="SUPFAM" id="SSF53335">
    <property type="entry name" value="S-adenosyl-L-methionine-dependent methyltransferases"/>
    <property type="match status" value="1"/>
</dbReference>
<dbReference type="InterPro" id="IPR023397">
    <property type="entry name" value="SAM-dep_MeTrfase_MraW_recog"/>
</dbReference>
<evidence type="ECO:0000313" key="8">
    <source>
        <dbReference type="Proteomes" id="UP000722121"/>
    </source>
</evidence>
<evidence type="ECO:0000256" key="6">
    <source>
        <dbReference type="SAM" id="MobiDB-lite"/>
    </source>
</evidence>
<evidence type="ECO:0000256" key="5">
    <source>
        <dbReference type="ARBA" id="ARBA00022691"/>
    </source>
</evidence>
<dbReference type="Pfam" id="PF01795">
    <property type="entry name" value="Methyltransf_5"/>
    <property type="match status" value="1"/>
</dbReference>
<keyword evidence="5" id="KW-0949">S-adenosyl-L-methionine</keyword>
<keyword evidence="4" id="KW-0808">Transferase</keyword>
<evidence type="ECO:0000256" key="3">
    <source>
        <dbReference type="ARBA" id="ARBA00022603"/>
    </source>
</evidence>
<comment type="similarity">
    <text evidence="1">Belongs to the methyltransferase superfamily. RsmH family.</text>
</comment>
<dbReference type="InterPro" id="IPR002903">
    <property type="entry name" value="RsmH"/>
</dbReference>
<dbReference type="Gene3D" id="3.40.50.150">
    <property type="entry name" value="Vaccinia Virus protein VP39"/>
    <property type="match status" value="1"/>
</dbReference>
<dbReference type="PANTHER" id="PTHR11265">
    <property type="entry name" value="S-ADENOSYL-METHYLTRANSFERASE MRAW"/>
    <property type="match status" value="1"/>
</dbReference>
<dbReference type="SUPFAM" id="SSF81799">
    <property type="entry name" value="Putative methyltransferase TM0872, insert domain"/>
    <property type="match status" value="1"/>
</dbReference>
<keyword evidence="2" id="KW-0698">rRNA processing</keyword>
<dbReference type="NCBIfam" id="TIGR00006">
    <property type="entry name" value="16S rRNA (cytosine(1402)-N(4))-methyltransferase RsmH"/>
    <property type="match status" value="1"/>
</dbReference>
<gene>
    <name evidence="7" type="primary">rsmH</name>
    <name evidence="7" type="ORF">JYU14_03820</name>
</gene>
<dbReference type="PANTHER" id="PTHR11265:SF0">
    <property type="entry name" value="12S RRNA N4-METHYLCYTIDINE METHYLTRANSFERASE"/>
    <property type="match status" value="1"/>
</dbReference>
<reference evidence="7 8" key="1">
    <citation type="submission" date="2021-02" db="EMBL/GenBank/DDBJ databases">
        <title>Activity-based single-cell genomes from oceanic crustal fluid captures similar information to metagenomic and metatranscriptomic surveys with orders of magnitude less sampling.</title>
        <authorList>
            <person name="D'Angelo T.S."/>
            <person name="Orcutt B.N."/>
        </authorList>
    </citation>
    <scope>NUCLEOTIDE SEQUENCE [LARGE SCALE GENOMIC DNA]</scope>
    <source>
        <strain evidence="7">AH-315-G07</strain>
    </source>
</reference>